<feature type="transmembrane region" description="Helical" evidence="7">
    <location>
        <begin position="188"/>
        <end position="208"/>
    </location>
</feature>
<dbReference type="EMBL" id="JBHTBH010000012">
    <property type="protein sequence ID" value="MFC7330559.1"/>
    <property type="molecule type" value="Genomic_DNA"/>
</dbReference>
<keyword evidence="10" id="KW-1185">Reference proteome</keyword>
<comment type="subcellular location">
    <subcellularLocation>
        <location evidence="1">Cell membrane</location>
        <topology evidence="1">Multi-pass membrane protein</topology>
    </subcellularLocation>
</comment>
<sequence length="229" mass="23920">MSYPPPYHDGGRPLGPHAPGGGWAGPPPMGGPAQPAGPYPGVPPPGDGQWPSPAPGDPGDPGGLQPADWRSRALARLLDAAIVGLPAVIIAAIVGAAWVGGQVVLSETGLSSGGRNFGIIFGIVLFLLFVGYDTVCIRRWGRTPGKAALRLRVAVPGGSGLPGEVSIPQVLVRAGVFHLINLFMWTHAAMETILGGLFLVFIVLWPLWDQPLRQSGHDKIARTVVLREP</sequence>
<protein>
    <submittedName>
        <fullName evidence="9">RDD family protein</fullName>
    </submittedName>
</protein>
<evidence type="ECO:0000313" key="9">
    <source>
        <dbReference type="EMBL" id="MFC7330559.1"/>
    </source>
</evidence>
<accession>A0ABW2KNK4</accession>
<name>A0ABW2KNK4_9ACTN</name>
<feature type="region of interest" description="Disordered" evidence="6">
    <location>
        <begin position="1"/>
        <end position="66"/>
    </location>
</feature>
<evidence type="ECO:0000256" key="1">
    <source>
        <dbReference type="ARBA" id="ARBA00004651"/>
    </source>
</evidence>
<gene>
    <name evidence="9" type="ORF">ACFQRF_22780</name>
</gene>
<keyword evidence="5 7" id="KW-0472">Membrane</keyword>
<keyword evidence="4 7" id="KW-1133">Transmembrane helix</keyword>
<evidence type="ECO:0000256" key="5">
    <source>
        <dbReference type="ARBA" id="ARBA00023136"/>
    </source>
</evidence>
<evidence type="ECO:0000259" key="8">
    <source>
        <dbReference type="Pfam" id="PF06271"/>
    </source>
</evidence>
<keyword evidence="3 7" id="KW-0812">Transmembrane</keyword>
<comment type="caution">
    <text evidence="9">The sequence shown here is derived from an EMBL/GenBank/DDBJ whole genome shotgun (WGS) entry which is preliminary data.</text>
</comment>
<dbReference type="InterPro" id="IPR010432">
    <property type="entry name" value="RDD"/>
</dbReference>
<proteinExistence type="predicted"/>
<dbReference type="Proteomes" id="UP001596540">
    <property type="component" value="Unassembled WGS sequence"/>
</dbReference>
<evidence type="ECO:0000256" key="7">
    <source>
        <dbReference type="SAM" id="Phobius"/>
    </source>
</evidence>
<evidence type="ECO:0000256" key="4">
    <source>
        <dbReference type="ARBA" id="ARBA00022989"/>
    </source>
</evidence>
<evidence type="ECO:0000313" key="10">
    <source>
        <dbReference type="Proteomes" id="UP001596540"/>
    </source>
</evidence>
<evidence type="ECO:0000256" key="6">
    <source>
        <dbReference type="SAM" id="MobiDB-lite"/>
    </source>
</evidence>
<feature type="compositionally biased region" description="Pro residues" evidence="6">
    <location>
        <begin position="25"/>
        <end position="58"/>
    </location>
</feature>
<feature type="domain" description="RDD" evidence="8">
    <location>
        <begin position="67"/>
        <end position="221"/>
    </location>
</feature>
<dbReference type="InterPro" id="IPR051791">
    <property type="entry name" value="Pra-immunoreactive"/>
</dbReference>
<dbReference type="PANTHER" id="PTHR36115:SF4">
    <property type="entry name" value="MEMBRANE PROTEIN"/>
    <property type="match status" value="1"/>
</dbReference>
<keyword evidence="2" id="KW-1003">Cell membrane</keyword>
<organism evidence="9 10">
    <name type="scientific">Marinactinospora rubrisoli</name>
    <dbReference type="NCBI Taxonomy" id="2715399"/>
    <lineage>
        <taxon>Bacteria</taxon>
        <taxon>Bacillati</taxon>
        <taxon>Actinomycetota</taxon>
        <taxon>Actinomycetes</taxon>
        <taxon>Streptosporangiales</taxon>
        <taxon>Nocardiopsidaceae</taxon>
        <taxon>Marinactinospora</taxon>
    </lineage>
</organism>
<dbReference type="PANTHER" id="PTHR36115">
    <property type="entry name" value="PROLINE-RICH ANTIGEN HOMOLOG-RELATED"/>
    <property type="match status" value="1"/>
</dbReference>
<dbReference type="Pfam" id="PF06271">
    <property type="entry name" value="RDD"/>
    <property type="match status" value="1"/>
</dbReference>
<feature type="transmembrane region" description="Helical" evidence="7">
    <location>
        <begin position="77"/>
        <end position="99"/>
    </location>
</feature>
<feature type="transmembrane region" description="Helical" evidence="7">
    <location>
        <begin position="119"/>
        <end position="137"/>
    </location>
</feature>
<dbReference type="RefSeq" id="WP_379873196.1">
    <property type="nucleotide sequence ID" value="NZ_JBHTBH010000012.1"/>
</dbReference>
<evidence type="ECO:0000256" key="3">
    <source>
        <dbReference type="ARBA" id="ARBA00022692"/>
    </source>
</evidence>
<reference evidence="10" key="1">
    <citation type="journal article" date="2019" name="Int. J. Syst. Evol. Microbiol.">
        <title>The Global Catalogue of Microorganisms (GCM) 10K type strain sequencing project: providing services to taxonomists for standard genome sequencing and annotation.</title>
        <authorList>
            <consortium name="The Broad Institute Genomics Platform"/>
            <consortium name="The Broad Institute Genome Sequencing Center for Infectious Disease"/>
            <person name="Wu L."/>
            <person name="Ma J."/>
        </authorList>
    </citation>
    <scope>NUCLEOTIDE SEQUENCE [LARGE SCALE GENOMIC DNA]</scope>
    <source>
        <strain evidence="10">CGMCC 4.7382</strain>
    </source>
</reference>
<evidence type="ECO:0000256" key="2">
    <source>
        <dbReference type="ARBA" id="ARBA00022475"/>
    </source>
</evidence>